<name>A0A7K2IMA2_9ACTN</name>
<evidence type="ECO:0000313" key="2">
    <source>
        <dbReference type="EMBL" id="MYR31089.1"/>
    </source>
</evidence>
<comment type="caution">
    <text evidence="2">The sequence shown here is derived from an EMBL/GenBank/DDBJ whole genome shotgun (WGS) entry which is preliminary data.</text>
</comment>
<evidence type="ECO:0000313" key="3">
    <source>
        <dbReference type="Proteomes" id="UP000467124"/>
    </source>
</evidence>
<keyword evidence="1" id="KW-0812">Transmembrane</keyword>
<accession>A0A7K2IMA2</accession>
<evidence type="ECO:0000256" key="1">
    <source>
        <dbReference type="SAM" id="Phobius"/>
    </source>
</evidence>
<reference evidence="2 3" key="1">
    <citation type="journal article" date="2019" name="Nat. Commun.">
        <title>The antimicrobial potential of Streptomyces from insect microbiomes.</title>
        <authorList>
            <person name="Chevrette M.G."/>
            <person name="Carlson C.M."/>
            <person name="Ortega H.E."/>
            <person name="Thomas C."/>
            <person name="Ananiev G.E."/>
            <person name="Barns K.J."/>
            <person name="Book A.J."/>
            <person name="Cagnazzo J."/>
            <person name="Carlos C."/>
            <person name="Flanigan W."/>
            <person name="Grubbs K.J."/>
            <person name="Horn H.A."/>
            <person name="Hoffmann F.M."/>
            <person name="Klassen J.L."/>
            <person name="Knack J.J."/>
            <person name="Lewin G.R."/>
            <person name="McDonald B.R."/>
            <person name="Muller L."/>
            <person name="Melo W.G.P."/>
            <person name="Pinto-Tomas A.A."/>
            <person name="Schmitz A."/>
            <person name="Wendt-Pienkowski E."/>
            <person name="Wildman S."/>
            <person name="Zhao M."/>
            <person name="Zhang F."/>
            <person name="Bugni T.S."/>
            <person name="Andes D.R."/>
            <person name="Pupo M.T."/>
            <person name="Currie C.R."/>
        </authorList>
    </citation>
    <scope>NUCLEOTIDE SEQUENCE [LARGE SCALE GENOMIC DNA]</scope>
    <source>
        <strain evidence="2 3">SID5840</strain>
    </source>
</reference>
<dbReference type="GeneID" id="91394517"/>
<dbReference type="RefSeq" id="WP_159068787.1">
    <property type="nucleotide sequence ID" value="NZ_BAZE01000006.1"/>
</dbReference>
<organism evidence="2 3">
    <name type="scientific">Nocardiopsis alba</name>
    <dbReference type="NCBI Taxonomy" id="53437"/>
    <lineage>
        <taxon>Bacteria</taxon>
        <taxon>Bacillati</taxon>
        <taxon>Actinomycetota</taxon>
        <taxon>Actinomycetes</taxon>
        <taxon>Streptosporangiales</taxon>
        <taxon>Nocardiopsidaceae</taxon>
        <taxon>Nocardiopsis</taxon>
    </lineage>
</organism>
<keyword evidence="1" id="KW-1133">Transmembrane helix</keyword>
<sequence length="55" mass="6397">MPLLLYLLASLSFTVMLGFLIAERRGRKIKPAERLVVLLVLLSVLALSFWELYRY</sequence>
<feature type="transmembrane region" description="Helical" evidence="1">
    <location>
        <begin position="35"/>
        <end position="53"/>
    </location>
</feature>
<proteinExistence type="predicted"/>
<dbReference type="AlphaFoldDB" id="A0A7K2IMA2"/>
<feature type="transmembrane region" description="Helical" evidence="1">
    <location>
        <begin position="6"/>
        <end position="23"/>
    </location>
</feature>
<protein>
    <submittedName>
        <fullName evidence="2">Uncharacterized protein</fullName>
    </submittedName>
</protein>
<dbReference type="Proteomes" id="UP000467124">
    <property type="component" value="Unassembled WGS sequence"/>
</dbReference>
<dbReference type="EMBL" id="WWHY01000001">
    <property type="protein sequence ID" value="MYR31089.1"/>
    <property type="molecule type" value="Genomic_DNA"/>
</dbReference>
<gene>
    <name evidence="2" type="ORF">GTW20_02065</name>
</gene>
<keyword evidence="1" id="KW-0472">Membrane</keyword>